<evidence type="ECO:0000313" key="1">
    <source>
        <dbReference type="EMBL" id="CAG7827190.1"/>
    </source>
</evidence>
<dbReference type="Proteomes" id="UP000708208">
    <property type="component" value="Unassembled WGS sequence"/>
</dbReference>
<comment type="caution">
    <text evidence="1">The sequence shown here is derived from an EMBL/GenBank/DDBJ whole genome shotgun (WGS) entry which is preliminary data.</text>
</comment>
<keyword evidence="2" id="KW-1185">Reference proteome</keyword>
<protein>
    <submittedName>
        <fullName evidence="1">Uncharacterized protein</fullName>
    </submittedName>
</protein>
<name>A0A8J2PZ06_9HEXA</name>
<gene>
    <name evidence="1" type="ORF">AFUS01_LOCUS37189</name>
</gene>
<feature type="non-terminal residue" evidence="1">
    <location>
        <position position="1"/>
    </location>
</feature>
<dbReference type="EMBL" id="CAJVCH010542572">
    <property type="protein sequence ID" value="CAG7827190.1"/>
    <property type="molecule type" value="Genomic_DNA"/>
</dbReference>
<organism evidence="1 2">
    <name type="scientific">Allacma fusca</name>
    <dbReference type="NCBI Taxonomy" id="39272"/>
    <lineage>
        <taxon>Eukaryota</taxon>
        <taxon>Metazoa</taxon>
        <taxon>Ecdysozoa</taxon>
        <taxon>Arthropoda</taxon>
        <taxon>Hexapoda</taxon>
        <taxon>Collembola</taxon>
        <taxon>Symphypleona</taxon>
        <taxon>Sminthuridae</taxon>
        <taxon>Allacma</taxon>
    </lineage>
</organism>
<accession>A0A8J2PZ06</accession>
<evidence type="ECO:0000313" key="2">
    <source>
        <dbReference type="Proteomes" id="UP000708208"/>
    </source>
</evidence>
<reference evidence="1" key="1">
    <citation type="submission" date="2021-06" db="EMBL/GenBank/DDBJ databases">
        <authorList>
            <person name="Hodson N. C."/>
            <person name="Mongue J. A."/>
            <person name="Jaron S. K."/>
        </authorList>
    </citation>
    <scope>NUCLEOTIDE SEQUENCE</scope>
</reference>
<sequence>NWTKPHNAHDRVREVVAQLFATTHLDVRWSMVEEPVLVEVALQVNLTDVEQGGSINCFYQCNKNVYD</sequence>
<dbReference type="AlphaFoldDB" id="A0A8J2PZ06"/>
<proteinExistence type="predicted"/>